<reference evidence="4" key="1">
    <citation type="submission" date="2023-07" db="EMBL/GenBank/DDBJ databases">
        <title>draft genome sequence of fig (Ficus carica).</title>
        <authorList>
            <person name="Takahashi T."/>
            <person name="Nishimura K."/>
        </authorList>
    </citation>
    <scope>NUCLEOTIDE SEQUENCE</scope>
</reference>
<evidence type="ECO:0000256" key="2">
    <source>
        <dbReference type="ARBA" id="ARBA00022737"/>
    </source>
</evidence>
<evidence type="ECO:0000313" key="4">
    <source>
        <dbReference type="EMBL" id="GMN61120.1"/>
    </source>
</evidence>
<dbReference type="EMBL" id="BTGU01000107">
    <property type="protein sequence ID" value="GMN61120.1"/>
    <property type="molecule type" value="Genomic_DNA"/>
</dbReference>
<comment type="caution">
    <text evidence="4">The sequence shown here is derived from an EMBL/GenBank/DDBJ whole genome shotgun (WGS) entry which is preliminary data.</text>
</comment>
<dbReference type="PANTHER" id="PTHR46652">
    <property type="entry name" value="LEUCINE-RICH REPEAT AND IQ DOMAIN-CONTAINING PROTEIN 1-RELATED"/>
    <property type="match status" value="1"/>
</dbReference>
<dbReference type="Pfam" id="PF13855">
    <property type="entry name" value="LRR_8"/>
    <property type="match status" value="1"/>
</dbReference>
<dbReference type="SUPFAM" id="SSF52075">
    <property type="entry name" value="Outer arm dynein light chain 1"/>
    <property type="match status" value="1"/>
</dbReference>
<accession>A0AA88DTR6</accession>
<evidence type="ECO:0008006" key="6">
    <source>
        <dbReference type="Google" id="ProtNLM"/>
    </source>
</evidence>
<dbReference type="InterPro" id="IPR001611">
    <property type="entry name" value="Leu-rich_rpt"/>
</dbReference>
<evidence type="ECO:0000256" key="3">
    <source>
        <dbReference type="SAM" id="MobiDB-lite"/>
    </source>
</evidence>
<gene>
    <name evidence="4" type="ORF">TIFTF001_030204</name>
</gene>
<protein>
    <recommendedName>
        <fullName evidence="6">Protein phosphatase 1 regulatory subunit 7</fullName>
    </recommendedName>
</protein>
<evidence type="ECO:0000256" key="1">
    <source>
        <dbReference type="ARBA" id="ARBA00022614"/>
    </source>
</evidence>
<feature type="compositionally biased region" description="Basic and acidic residues" evidence="3">
    <location>
        <begin position="234"/>
        <end position="243"/>
    </location>
</feature>
<dbReference type="Proteomes" id="UP001187192">
    <property type="component" value="Unassembled WGS sequence"/>
</dbReference>
<dbReference type="InterPro" id="IPR050836">
    <property type="entry name" value="SDS22/Internalin_LRR"/>
</dbReference>
<dbReference type="PANTHER" id="PTHR46652:SF7">
    <property type="entry name" value="LEUCINE-RICH REPEAT AND IQ DOMAIN-CONTAINING PROTEIN 1"/>
    <property type="match status" value="1"/>
</dbReference>
<dbReference type="InterPro" id="IPR032675">
    <property type="entry name" value="LRR_dom_sf"/>
</dbReference>
<dbReference type="Gene3D" id="3.80.10.10">
    <property type="entry name" value="Ribonuclease Inhibitor"/>
    <property type="match status" value="2"/>
</dbReference>
<feature type="compositionally biased region" description="Basic and acidic residues" evidence="3">
    <location>
        <begin position="199"/>
        <end position="215"/>
    </location>
</feature>
<evidence type="ECO:0000313" key="5">
    <source>
        <dbReference type="Proteomes" id="UP001187192"/>
    </source>
</evidence>
<keyword evidence="2" id="KW-0677">Repeat</keyword>
<keyword evidence="5" id="KW-1185">Reference proteome</keyword>
<sequence length="389" mass="43505">MEEVRSIMSLRALILNDNEISSICGLDNMKDLNTLVLSRNPIGEINDSLLKLKSITKLSLSYCHLQNISNSLNSCVEVKELRLAHNDIKSLPSELVQNKDLQNLDLGYNVISRWSDLKVLNSFANLRNLNLQGNPIAANDRLVKKIRKMLPNLHVFNAKPIDKYAKNEKGDKIVQDSSLGDKNLEIKTDLPRGRIKKKDSKDPVMGQERDNMEKKSKGKKQQKIDSALEVLSNGDEKKVEEKKSKHQPPCHSKIDMLENDSVLEKNPKQKSEVKNTKPQKRKGPFKDEDDADVEKKLKKISTVKRGELDGIDDGEALFAEFLAANHAEDPEYREEKDIDNASQAMKSAGGVVVAFPAKRKKAKHQGSSVTKLLPVVEVGLGGPSTWGDE</sequence>
<dbReference type="AlphaFoldDB" id="A0AA88DTR6"/>
<name>A0AA88DTR6_FICCA</name>
<organism evidence="4 5">
    <name type="scientific">Ficus carica</name>
    <name type="common">Common fig</name>
    <dbReference type="NCBI Taxonomy" id="3494"/>
    <lineage>
        <taxon>Eukaryota</taxon>
        <taxon>Viridiplantae</taxon>
        <taxon>Streptophyta</taxon>
        <taxon>Embryophyta</taxon>
        <taxon>Tracheophyta</taxon>
        <taxon>Spermatophyta</taxon>
        <taxon>Magnoliopsida</taxon>
        <taxon>eudicotyledons</taxon>
        <taxon>Gunneridae</taxon>
        <taxon>Pentapetalae</taxon>
        <taxon>rosids</taxon>
        <taxon>fabids</taxon>
        <taxon>Rosales</taxon>
        <taxon>Moraceae</taxon>
        <taxon>Ficeae</taxon>
        <taxon>Ficus</taxon>
    </lineage>
</organism>
<keyword evidence="1" id="KW-0433">Leucine-rich repeat</keyword>
<feature type="region of interest" description="Disordered" evidence="3">
    <location>
        <begin position="188"/>
        <end position="293"/>
    </location>
</feature>
<dbReference type="PROSITE" id="PS51450">
    <property type="entry name" value="LRR"/>
    <property type="match status" value="2"/>
</dbReference>
<proteinExistence type="predicted"/>
<feature type="compositionally biased region" description="Basic and acidic residues" evidence="3">
    <location>
        <begin position="252"/>
        <end position="275"/>
    </location>
</feature>